<dbReference type="GO" id="GO:0071555">
    <property type="term" value="P:cell wall organization"/>
    <property type="evidence" value="ECO:0007669"/>
    <property type="project" value="UniProtKB-KW"/>
</dbReference>
<evidence type="ECO:0000256" key="7">
    <source>
        <dbReference type="HAMAP-Rule" id="MF_02065"/>
    </source>
</evidence>
<keyword evidence="6 7" id="KW-0961">Cell wall biogenesis/degradation</keyword>
<dbReference type="EMBL" id="MFKU01000010">
    <property type="protein sequence ID" value="OGG48609.1"/>
    <property type="molecule type" value="Genomic_DNA"/>
</dbReference>
<dbReference type="Pfam" id="PF02618">
    <property type="entry name" value="YceG"/>
    <property type="match status" value="1"/>
</dbReference>
<dbReference type="EC" id="4.2.2.29" evidence="7"/>
<proteinExistence type="inferred from homology"/>
<comment type="catalytic activity">
    <reaction evidence="7">
        <text>a peptidoglycan chain = a peptidoglycan chain with N-acetyl-1,6-anhydromuramyl-[peptide] at the reducing end + a peptidoglycan chain with N-acetylglucosamine at the non-reducing end.</text>
        <dbReference type="EC" id="4.2.2.29"/>
    </reaction>
</comment>
<protein>
    <recommendedName>
        <fullName evidence="7">Endolytic murein transglycosylase</fullName>
        <ecNumber evidence="7">4.2.2.29</ecNumber>
    </recommendedName>
    <alternativeName>
        <fullName evidence="7">Peptidoglycan lytic transglycosylase</fullName>
    </alternativeName>
    <alternativeName>
        <fullName evidence="7">Peptidoglycan polymerization terminase</fullName>
    </alternativeName>
</protein>
<evidence type="ECO:0000256" key="4">
    <source>
        <dbReference type="ARBA" id="ARBA00023136"/>
    </source>
</evidence>
<name>A0A1F6CHE0_9BACT</name>
<evidence type="ECO:0000313" key="8">
    <source>
        <dbReference type="EMBL" id="OGG48609.1"/>
    </source>
</evidence>
<evidence type="ECO:0000256" key="2">
    <source>
        <dbReference type="ARBA" id="ARBA00022692"/>
    </source>
</evidence>
<dbReference type="GO" id="GO:0008932">
    <property type="term" value="F:lytic endotransglycosylase activity"/>
    <property type="evidence" value="ECO:0007669"/>
    <property type="project" value="UniProtKB-UniRule"/>
</dbReference>
<dbReference type="HAMAP" id="MF_02065">
    <property type="entry name" value="MltG"/>
    <property type="match status" value="1"/>
</dbReference>
<reference evidence="8 9" key="1">
    <citation type="journal article" date="2016" name="Nat. Commun.">
        <title>Thousands of microbial genomes shed light on interconnected biogeochemical processes in an aquifer system.</title>
        <authorList>
            <person name="Anantharaman K."/>
            <person name="Brown C.T."/>
            <person name="Hug L.A."/>
            <person name="Sharon I."/>
            <person name="Castelle C.J."/>
            <person name="Probst A.J."/>
            <person name="Thomas B.C."/>
            <person name="Singh A."/>
            <person name="Wilkins M.J."/>
            <person name="Karaoz U."/>
            <person name="Brodie E.L."/>
            <person name="Williams K.H."/>
            <person name="Hubbard S.S."/>
            <person name="Banfield J.F."/>
        </authorList>
    </citation>
    <scope>NUCLEOTIDE SEQUENCE [LARGE SCALE GENOMIC DNA]</scope>
</reference>
<evidence type="ECO:0000256" key="3">
    <source>
        <dbReference type="ARBA" id="ARBA00022989"/>
    </source>
</evidence>
<evidence type="ECO:0000256" key="1">
    <source>
        <dbReference type="ARBA" id="ARBA00022475"/>
    </source>
</evidence>
<comment type="similarity">
    <text evidence="7">Belongs to the transglycosylase MltG family.</text>
</comment>
<keyword evidence="1 7" id="KW-1003">Cell membrane</keyword>
<dbReference type="GO" id="GO:0009252">
    <property type="term" value="P:peptidoglycan biosynthetic process"/>
    <property type="evidence" value="ECO:0007669"/>
    <property type="project" value="UniProtKB-UniRule"/>
</dbReference>
<dbReference type="NCBIfam" id="TIGR00247">
    <property type="entry name" value="endolytic transglycosylase MltG"/>
    <property type="match status" value="1"/>
</dbReference>
<keyword evidence="4 7" id="KW-0472">Membrane</keyword>
<keyword evidence="5 7" id="KW-0456">Lyase</keyword>
<dbReference type="PANTHER" id="PTHR30518">
    <property type="entry name" value="ENDOLYTIC MUREIN TRANSGLYCOSYLASE"/>
    <property type="match status" value="1"/>
</dbReference>
<organism evidence="8 9">
    <name type="scientific">Candidatus Kaiserbacteria bacterium RIFCSPHIGHO2_01_FULL_53_31</name>
    <dbReference type="NCBI Taxonomy" id="1798481"/>
    <lineage>
        <taxon>Bacteria</taxon>
        <taxon>Candidatus Kaiseribacteriota</taxon>
    </lineage>
</organism>
<keyword evidence="2 7" id="KW-0812">Transmembrane</keyword>
<evidence type="ECO:0000256" key="6">
    <source>
        <dbReference type="ARBA" id="ARBA00023316"/>
    </source>
</evidence>
<comment type="caution">
    <text evidence="8">The sequence shown here is derived from an EMBL/GenBank/DDBJ whole genome shotgun (WGS) entry which is preliminary data.</text>
</comment>
<dbReference type="PANTHER" id="PTHR30518:SF2">
    <property type="entry name" value="ENDOLYTIC MUREIN TRANSGLYCOSYLASE"/>
    <property type="match status" value="1"/>
</dbReference>
<comment type="function">
    <text evidence="7">Functions as a peptidoglycan terminase that cleaves nascent peptidoglycan strands endolytically to terminate their elongation.</text>
</comment>
<dbReference type="Proteomes" id="UP000178815">
    <property type="component" value="Unassembled WGS sequence"/>
</dbReference>
<keyword evidence="3 7" id="KW-1133">Transmembrane helix</keyword>
<dbReference type="GO" id="GO:0005886">
    <property type="term" value="C:plasma membrane"/>
    <property type="evidence" value="ECO:0007669"/>
    <property type="project" value="UniProtKB-UniRule"/>
</dbReference>
<dbReference type="InterPro" id="IPR003770">
    <property type="entry name" value="MLTG-like"/>
</dbReference>
<dbReference type="Gene3D" id="3.30.1490.480">
    <property type="entry name" value="Endolytic murein transglycosylase"/>
    <property type="match status" value="1"/>
</dbReference>
<accession>A0A1F6CHE0</accession>
<evidence type="ECO:0000256" key="5">
    <source>
        <dbReference type="ARBA" id="ARBA00023239"/>
    </source>
</evidence>
<dbReference type="AlphaFoldDB" id="A0A1F6CHE0"/>
<sequence length="313" mass="34327">MEFFTRRMTAVGVALVLVGGSIVISLPPDFVPGTVSIEKGSSASAIAEKLARADVIAYATPLRIILRVAGYDGAVHAGTYRFNTPESLFRIIRRLLAADYGLPLTRITFEEGTTVRETAKQVAAALPGISAEEFLTVAKQYEGYLFPDTYFFSPSADAAAIVAVMRANFDMNTALISEEITASHRPLSDIVIMASLIEKEARTEESKRMVAGILWNRLERGMPLQVDAVFGYIFERDTYSPSLTDLRVNSPYNTYTHKGLPPGPIANPGIESINAALHPAETNYLYYLTGSDTLMHYATTFAGHQANRNKYLK</sequence>
<feature type="site" description="Important for catalytic activity" evidence="7">
    <location>
        <position position="200"/>
    </location>
</feature>
<gene>
    <name evidence="7" type="primary">mltG</name>
    <name evidence="8" type="ORF">A2678_01955</name>
</gene>
<dbReference type="STRING" id="1798481.A2678_01955"/>
<evidence type="ECO:0000313" key="9">
    <source>
        <dbReference type="Proteomes" id="UP000178815"/>
    </source>
</evidence>